<protein>
    <submittedName>
        <fullName evidence="1">Uncharacterized protein</fullName>
    </submittedName>
</protein>
<dbReference type="AlphaFoldDB" id="A2EEA9"/>
<gene>
    <name evidence="1" type="ORF">TVAG_073730</name>
</gene>
<reference evidence="1" key="1">
    <citation type="submission" date="2006-10" db="EMBL/GenBank/DDBJ databases">
        <authorList>
            <person name="Amadeo P."/>
            <person name="Zhao Q."/>
            <person name="Wortman J."/>
            <person name="Fraser-Liggett C."/>
            <person name="Carlton J."/>
        </authorList>
    </citation>
    <scope>NUCLEOTIDE SEQUENCE</scope>
    <source>
        <strain evidence="1">G3</strain>
    </source>
</reference>
<dbReference type="RefSeq" id="XP_001321230.1">
    <property type="nucleotide sequence ID" value="XM_001321195.1"/>
</dbReference>
<dbReference type="EMBL" id="DS113366">
    <property type="protein sequence ID" value="EAY09007.1"/>
    <property type="molecule type" value="Genomic_DNA"/>
</dbReference>
<dbReference type="InParanoid" id="A2EEA9"/>
<accession>A2EEA9</accession>
<name>A2EEA9_TRIV3</name>
<dbReference type="VEuPathDB" id="TrichDB:TVAG_073730"/>
<keyword evidence="2" id="KW-1185">Reference proteome</keyword>
<dbReference type="VEuPathDB" id="TrichDB:TVAGG3_0797760"/>
<proteinExistence type="predicted"/>
<dbReference type="KEGG" id="tva:4766918"/>
<sequence length="177" mass="20063">MACHTAVDARRLLKKPDWRHLNIDGLVVSDAHTDINTDFNKMTVSELQKRFKTDLINKINNGELLNVIKHVRDNTYVFPNYATISMSNVGIIRTGGDIKDAMITFSVTNGPNPPGNLQLSSTCINGELFRGRLFTSPFVTNDEESKKFSRAIKHFLLDIDQSAFVKDVFMDLIRILY</sequence>
<reference evidence="1" key="2">
    <citation type="journal article" date="2007" name="Science">
        <title>Draft genome sequence of the sexually transmitted pathogen Trichomonas vaginalis.</title>
        <authorList>
            <person name="Carlton J.M."/>
            <person name="Hirt R.P."/>
            <person name="Silva J.C."/>
            <person name="Delcher A.L."/>
            <person name="Schatz M."/>
            <person name="Zhao Q."/>
            <person name="Wortman J.R."/>
            <person name="Bidwell S.L."/>
            <person name="Alsmark U.C.M."/>
            <person name="Besteiro S."/>
            <person name="Sicheritz-Ponten T."/>
            <person name="Noel C.J."/>
            <person name="Dacks J.B."/>
            <person name="Foster P.G."/>
            <person name="Simillion C."/>
            <person name="Van de Peer Y."/>
            <person name="Miranda-Saavedra D."/>
            <person name="Barton G.J."/>
            <person name="Westrop G.D."/>
            <person name="Mueller S."/>
            <person name="Dessi D."/>
            <person name="Fiori P.L."/>
            <person name="Ren Q."/>
            <person name="Paulsen I."/>
            <person name="Zhang H."/>
            <person name="Bastida-Corcuera F.D."/>
            <person name="Simoes-Barbosa A."/>
            <person name="Brown M.T."/>
            <person name="Hayes R.D."/>
            <person name="Mukherjee M."/>
            <person name="Okumura C.Y."/>
            <person name="Schneider R."/>
            <person name="Smith A.J."/>
            <person name="Vanacova S."/>
            <person name="Villalvazo M."/>
            <person name="Haas B.J."/>
            <person name="Pertea M."/>
            <person name="Feldblyum T.V."/>
            <person name="Utterback T.R."/>
            <person name="Shu C.L."/>
            <person name="Osoegawa K."/>
            <person name="de Jong P.J."/>
            <person name="Hrdy I."/>
            <person name="Horvathova L."/>
            <person name="Zubacova Z."/>
            <person name="Dolezal P."/>
            <person name="Malik S.B."/>
            <person name="Logsdon J.M. Jr."/>
            <person name="Henze K."/>
            <person name="Gupta A."/>
            <person name="Wang C.C."/>
            <person name="Dunne R.L."/>
            <person name="Upcroft J.A."/>
            <person name="Upcroft P."/>
            <person name="White O."/>
            <person name="Salzberg S.L."/>
            <person name="Tang P."/>
            <person name="Chiu C.-H."/>
            <person name="Lee Y.-S."/>
            <person name="Embley T.M."/>
            <person name="Coombs G.H."/>
            <person name="Mottram J.C."/>
            <person name="Tachezy J."/>
            <person name="Fraser-Liggett C.M."/>
            <person name="Johnson P.J."/>
        </authorList>
    </citation>
    <scope>NUCLEOTIDE SEQUENCE [LARGE SCALE GENOMIC DNA]</scope>
    <source>
        <strain evidence="1">G3</strain>
    </source>
</reference>
<dbReference type="Proteomes" id="UP000001542">
    <property type="component" value="Unassembled WGS sequence"/>
</dbReference>
<evidence type="ECO:0000313" key="2">
    <source>
        <dbReference type="Proteomes" id="UP000001542"/>
    </source>
</evidence>
<organism evidence="1 2">
    <name type="scientific">Trichomonas vaginalis (strain ATCC PRA-98 / G3)</name>
    <dbReference type="NCBI Taxonomy" id="412133"/>
    <lineage>
        <taxon>Eukaryota</taxon>
        <taxon>Metamonada</taxon>
        <taxon>Parabasalia</taxon>
        <taxon>Trichomonadida</taxon>
        <taxon>Trichomonadidae</taxon>
        <taxon>Trichomonas</taxon>
    </lineage>
</organism>
<evidence type="ECO:0000313" key="1">
    <source>
        <dbReference type="EMBL" id="EAY09007.1"/>
    </source>
</evidence>